<accession>A0A3N2BCX4</accession>
<dbReference type="InterPro" id="IPR008000">
    <property type="entry name" value="Rham/fucose_mutarotase"/>
</dbReference>
<protein>
    <submittedName>
        <fullName evidence="1">L-rhamnose mutarotase</fullName>
    </submittedName>
</protein>
<dbReference type="Proteomes" id="UP000280668">
    <property type="component" value="Unassembled WGS sequence"/>
</dbReference>
<dbReference type="RefSeq" id="WP_123303564.1">
    <property type="nucleotide sequence ID" value="NZ_RKHK01000001.1"/>
</dbReference>
<dbReference type="EMBL" id="RKHK01000001">
    <property type="protein sequence ID" value="ROR73100.1"/>
    <property type="molecule type" value="Genomic_DNA"/>
</dbReference>
<proteinExistence type="predicted"/>
<keyword evidence="2" id="KW-1185">Reference proteome</keyword>
<dbReference type="AlphaFoldDB" id="A0A3N2BCX4"/>
<gene>
    <name evidence="1" type="ORF">EDD31_1466</name>
</gene>
<dbReference type="OrthoDB" id="3826869at2"/>
<reference evidence="1 2" key="1">
    <citation type="submission" date="2018-11" db="EMBL/GenBank/DDBJ databases">
        <title>Sequencing the genomes of 1000 actinobacteria strains.</title>
        <authorList>
            <person name="Klenk H.-P."/>
        </authorList>
    </citation>
    <scope>NUCLEOTIDE SEQUENCE [LARGE SCALE GENOMIC DNA]</scope>
    <source>
        <strain evidence="1 2">DSM 11294</strain>
    </source>
</reference>
<sequence>MRVALHTRIQAGREEEYEAAHREVPEELMQAIRGAGVREWTIWRSGQDLFHMIDCADYATLLSELEHLPVNVAWQARMGEMLEVVHDYSDDGAGASLPVVWTLPGGAS</sequence>
<evidence type="ECO:0000313" key="2">
    <source>
        <dbReference type="Proteomes" id="UP000280668"/>
    </source>
</evidence>
<name>A0A3N2BCX4_9MICO</name>
<dbReference type="SUPFAM" id="SSF54909">
    <property type="entry name" value="Dimeric alpha+beta barrel"/>
    <property type="match status" value="1"/>
</dbReference>
<dbReference type="InterPro" id="IPR011008">
    <property type="entry name" value="Dimeric_a/b-barrel"/>
</dbReference>
<evidence type="ECO:0000313" key="1">
    <source>
        <dbReference type="EMBL" id="ROR73100.1"/>
    </source>
</evidence>
<dbReference type="GO" id="GO:0016857">
    <property type="term" value="F:racemase and epimerase activity, acting on carbohydrates and derivatives"/>
    <property type="evidence" value="ECO:0007669"/>
    <property type="project" value="InterPro"/>
</dbReference>
<comment type="caution">
    <text evidence="1">The sequence shown here is derived from an EMBL/GenBank/DDBJ whole genome shotgun (WGS) entry which is preliminary data.</text>
</comment>
<organism evidence="1 2">
    <name type="scientific">Bogoriella caseilytica</name>
    <dbReference type="NCBI Taxonomy" id="56055"/>
    <lineage>
        <taxon>Bacteria</taxon>
        <taxon>Bacillati</taxon>
        <taxon>Actinomycetota</taxon>
        <taxon>Actinomycetes</taxon>
        <taxon>Micrococcales</taxon>
        <taxon>Bogoriellaceae</taxon>
        <taxon>Bogoriella</taxon>
    </lineage>
</organism>
<dbReference type="Pfam" id="PF05336">
    <property type="entry name" value="rhaM"/>
    <property type="match status" value="1"/>
</dbReference>
<dbReference type="Gene3D" id="3.30.70.100">
    <property type="match status" value="1"/>
</dbReference>